<evidence type="ECO:0000313" key="1">
    <source>
        <dbReference type="EMBL" id="UQS83187.1"/>
    </source>
</evidence>
<keyword evidence="2" id="KW-1185">Reference proteome</keyword>
<proteinExistence type="predicted"/>
<organism evidence="1 2">
    <name type="scientific">Bombilactobacillus thymidiniphilus</name>
    <dbReference type="NCBI Taxonomy" id="2923363"/>
    <lineage>
        <taxon>Bacteria</taxon>
        <taxon>Bacillati</taxon>
        <taxon>Bacillota</taxon>
        <taxon>Bacilli</taxon>
        <taxon>Lactobacillales</taxon>
        <taxon>Lactobacillaceae</taxon>
        <taxon>Bombilactobacillus</taxon>
    </lineage>
</organism>
<evidence type="ECO:0000313" key="2">
    <source>
        <dbReference type="Proteomes" id="UP000831947"/>
    </source>
</evidence>
<reference evidence="1 2" key="1">
    <citation type="journal article" date="2022" name="Int. J. Syst. Evol. Microbiol.">
        <title>Apilactobacillus apisilvae sp. nov., Nicolia spurrieriana gen. nov. sp. nov., Bombilactobacillus folatiphilus sp. nov. and Bombilactobacillus thymidiniphilus sp. nov., four new lactic acid bacterial isolates from stingless bees Tetragonula carbonaria and Austroplebeia australis.</title>
        <authorList>
            <person name="Oliphant S.A."/>
            <person name="Watson-Haigh N.S."/>
            <person name="Sumby K.M."/>
            <person name="Gardner J."/>
            <person name="Groom S."/>
            <person name="Jiranek V."/>
        </authorList>
    </citation>
    <scope>NUCLEOTIDE SEQUENCE [LARGE SCALE GENOMIC DNA]</scope>
    <source>
        <strain evidence="1 2">SG4_A1</strain>
    </source>
</reference>
<gene>
    <name evidence="1" type="ORF">MOO47_05215</name>
</gene>
<dbReference type="Proteomes" id="UP000831947">
    <property type="component" value="Chromosome"/>
</dbReference>
<dbReference type="Pfam" id="PF13780">
    <property type="entry name" value="DUF4176"/>
    <property type="match status" value="1"/>
</dbReference>
<name>A0ABY4PD34_9LACO</name>
<dbReference type="EMBL" id="CP093365">
    <property type="protein sequence ID" value="UQS83187.1"/>
    <property type="molecule type" value="Genomic_DNA"/>
</dbReference>
<protein>
    <submittedName>
        <fullName evidence="1">DUF4176 domain-containing protein</fullName>
    </submittedName>
</protein>
<dbReference type="InterPro" id="IPR025233">
    <property type="entry name" value="DUF4176"/>
</dbReference>
<sequence length="107" mass="12429">MNDKILPIVSIVTLKNSGNTPVMIVNRTPLYYEKEQCLGYLDYSAVLYPEGLDDPSDDKYYFNREDIANLLFLGYRDPAELEFEQNYDTMIKDDTHHKLTVQDLATK</sequence>
<dbReference type="RefSeq" id="WP_249512413.1">
    <property type="nucleotide sequence ID" value="NZ_CP093365.1"/>
</dbReference>
<accession>A0ABY4PD34</accession>